<protein>
    <submittedName>
        <fullName evidence="3">Cysteine hydrolase</fullName>
    </submittedName>
</protein>
<feature type="domain" description="Isochorismatase-like" evidence="2">
    <location>
        <begin position="25"/>
        <end position="213"/>
    </location>
</feature>
<name>A0ABS0BXQ2_9GAMM</name>
<dbReference type="Proteomes" id="UP001193680">
    <property type="component" value="Unassembled WGS sequence"/>
</dbReference>
<dbReference type="GO" id="GO:0016787">
    <property type="term" value="F:hydrolase activity"/>
    <property type="evidence" value="ECO:0007669"/>
    <property type="project" value="UniProtKB-KW"/>
</dbReference>
<sequence>MIRLQFNLSVPYAWPLSGELNLEKTALIVIDMQRDFLEDGGYFASMGEDISDVQKAIQPAKAFLETARHLGILVIHTRESHRENLSDLNANKFIKSQNQGASIGSEGPMGRLLIRGEYGCDIIDDLKPLEEETVIDKPGNSAFYATDMETILRAQNIENLILLGVTTDVCVSSTMRDANDRGFDCLILEDCCGAANRELHRSVFNSMEREGGIFGSYANSADFSHFLLEARREIV</sequence>
<keyword evidence="1 3" id="KW-0378">Hydrolase</keyword>
<dbReference type="InterPro" id="IPR036380">
    <property type="entry name" value="Isochorismatase-like_sf"/>
</dbReference>
<reference evidence="3 4" key="2">
    <citation type="submission" date="2020-11" db="EMBL/GenBank/DDBJ databases">
        <title>Sulfur oxidizing isolate from Hospital Hole Sinkhole.</title>
        <authorList>
            <person name="Scott K.M."/>
        </authorList>
    </citation>
    <scope>NUCLEOTIDE SEQUENCE [LARGE SCALE GENOMIC DNA]</scope>
    <source>
        <strain evidence="3 4">HH1</strain>
    </source>
</reference>
<dbReference type="InterPro" id="IPR000868">
    <property type="entry name" value="Isochorismatase-like_dom"/>
</dbReference>
<accession>A0ABS0BXQ2</accession>
<organism evidence="3 4">
    <name type="scientific">Thiomicrorhabdus heinhorstiae</name>
    <dbReference type="NCBI Taxonomy" id="2748010"/>
    <lineage>
        <taxon>Bacteria</taxon>
        <taxon>Pseudomonadati</taxon>
        <taxon>Pseudomonadota</taxon>
        <taxon>Gammaproteobacteria</taxon>
        <taxon>Thiotrichales</taxon>
        <taxon>Piscirickettsiaceae</taxon>
        <taxon>Thiomicrorhabdus</taxon>
    </lineage>
</organism>
<dbReference type="PANTHER" id="PTHR43540">
    <property type="entry name" value="PEROXYUREIDOACRYLATE/UREIDOACRYLATE AMIDOHYDROLASE-RELATED"/>
    <property type="match status" value="1"/>
</dbReference>
<dbReference type="InterPro" id="IPR050272">
    <property type="entry name" value="Isochorismatase-like_hydrls"/>
</dbReference>
<reference evidence="3 4" key="1">
    <citation type="submission" date="2020-06" db="EMBL/GenBank/DDBJ databases">
        <authorList>
            <person name="Scott K."/>
        </authorList>
    </citation>
    <scope>NUCLEOTIDE SEQUENCE [LARGE SCALE GENOMIC DNA]</scope>
    <source>
        <strain evidence="3 4">HH1</strain>
    </source>
</reference>
<dbReference type="CDD" id="cd00431">
    <property type="entry name" value="cysteine_hydrolases"/>
    <property type="match status" value="1"/>
</dbReference>
<dbReference type="SUPFAM" id="SSF52499">
    <property type="entry name" value="Isochorismatase-like hydrolases"/>
    <property type="match status" value="1"/>
</dbReference>
<evidence type="ECO:0000259" key="2">
    <source>
        <dbReference type="Pfam" id="PF00857"/>
    </source>
</evidence>
<evidence type="ECO:0000313" key="3">
    <source>
        <dbReference type="EMBL" id="MBF6058549.1"/>
    </source>
</evidence>
<evidence type="ECO:0000313" key="4">
    <source>
        <dbReference type="Proteomes" id="UP001193680"/>
    </source>
</evidence>
<dbReference type="EMBL" id="JACBGI020000020">
    <property type="protein sequence ID" value="MBF6058549.1"/>
    <property type="molecule type" value="Genomic_DNA"/>
</dbReference>
<dbReference type="Pfam" id="PF00857">
    <property type="entry name" value="Isochorismatase"/>
    <property type="match status" value="1"/>
</dbReference>
<proteinExistence type="predicted"/>
<dbReference type="RefSeq" id="WP_185978694.1">
    <property type="nucleotide sequence ID" value="NZ_JACBGI020000020.1"/>
</dbReference>
<evidence type="ECO:0000256" key="1">
    <source>
        <dbReference type="ARBA" id="ARBA00022801"/>
    </source>
</evidence>
<keyword evidence="4" id="KW-1185">Reference proteome</keyword>
<comment type="caution">
    <text evidence="3">The sequence shown here is derived from an EMBL/GenBank/DDBJ whole genome shotgun (WGS) entry which is preliminary data.</text>
</comment>
<dbReference type="Gene3D" id="3.40.50.850">
    <property type="entry name" value="Isochorismatase-like"/>
    <property type="match status" value="1"/>
</dbReference>
<gene>
    <name evidence="3" type="ORF">H8792_009375</name>
</gene>
<dbReference type="PANTHER" id="PTHR43540:SF9">
    <property type="entry name" value="FAMILY HYDROLASE, PUTATIVE (AFU_ORTHOLOGUE AFUA_2G08700)-RELATED"/>
    <property type="match status" value="1"/>
</dbReference>